<dbReference type="EMBL" id="LWDG02000084">
    <property type="protein sequence ID" value="KAE8269652.1"/>
    <property type="molecule type" value="Genomic_DNA"/>
</dbReference>
<evidence type="ECO:0000313" key="3">
    <source>
        <dbReference type="EMBL" id="KAE8269652.1"/>
    </source>
</evidence>
<gene>
    <name evidence="3" type="ORF">A4X09_0g2686</name>
</gene>
<keyword evidence="2" id="KW-0732">Signal</keyword>
<dbReference type="Proteomes" id="UP000078113">
    <property type="component" value="Unassembled WGS sequence"/>
</dbReference>
<dbReference type="AlphaFoldDB" id="A0A8X7T5G4"/>
<proteinExistence type="predicted"/>
<organism evidence="3 4">
    <name type="scientific">Tilletia walkeri</name>
    <dbReference type="NCBI Taxonomy" id="117179"/>
    <lineage>
        <taxon>Eukaryota</taxon>
        <taxon>Fungi</taxon>
        <taxon>Dikarya</taxon>
        <taxon>Basidiomycota</taxon>
        <taxon>Ustilaginomycotina</taxon>
        <taxon>Exobasidiomycetes</taxon>
        <taxon>Tilletiales</taxon>
        <taxon>Tilletiaceae</taxon>
        <taxon>Tilletia</taxon>
    </lineage>
</organism>
<keyword evidence="1" id="KW-0472">Membrane</keyword>
<feature type="transmembrane region" description="Helical" evidence="1">
    <location>
        <begin position="171"/>
        <end position="192"/>
    </location>
</feature>
<evidence type="ECO:0000256" key="1">
    <source>
        <dbReference type="SAM" id="Phobius"/>
    </source>
</evidence>
<name>A0A8X7T5G4_9BASI</name>
<keyword evidence="1" id="KW-0812">Transmembrane</keyword>
<reference evidence="3" key="1">
    <citation type="submission" date="2016-04" db="EMBL/GenBank/DDBJ databases">
        <authorList>
            <person name="Nguyen H.D."/>
            <person name="Samba Siva P."/>
            <person name="Cullis J."/>
            <person name="Levesque C.A."/>
            <person name="Hambleton S."/>
        </authorList>
    </citation>
    <scope>NUCLEOTIDE SEQUENCE</scope>
    <source>
        <strain evidence="3">DAOMC 236422</strain>
    </source>
</reference>
<evidence type="ECO:0000256" key="2">
    <source>
        <dbReference type="SAM" id="SignalP"/>
    </source>
</evidence>
<accession>A0A8X7T5G4</accession>
<protein>
    <submittedName>
        <fullName evidence="3">Uncharacterized protein</fullName>
    </submittedName>
</protein>
<keyword evidence="4" id="KW-1185">Reference proteome</keyword>
<evidence type="ECO:0000313" key="4">
    <source>
        <dbReference type="Proteomes" id="UP000078113"/>
    </source>
</evidence>
<feature type="chain" id="PRO_5036453866" evidence="2">
    <location>
        <begin position="31"/>
        <end position="313"/>
    </location>
</feature>
<keyword evidence="1" id="KW-1133">Transmembrane helix</keyword>
<reference evidence="3" key="2">
    <citation type="journal article" date="2019" name="IMA Fungus">
        <title>Genome sequencing and comparison of five Tilletia species to identify candidate genes for the detection of regulated species infecting wheat.</title>
        <authorList>
            <person name="Nguyen H.D.T."/>
            <person name="Sultana T."/>
            <person name="Kesanakurti P."/>
            <person name="Hambleton S."/>
        </authorList>
    </citation>
    <scope>NUCLEOTIDE SEQUENCE</scope>
    <source>
        <strain evidence="3">DAOMC 236422</strain>
    </source>
</reference>
<sequence length="313" mass="33742">MSTTTHSPGMKLKLKYAVMVGLFWVSSSIAASVPTPGAGTRGHSPFRLAKGFKPKSPSPAAITNIPAFGTVDDQAMLVHSIIDRARANDNVILAADTHRFGNYSMRDALMYIDAFMDKGESQVMWPKSEGGLVKRTCEGADSETCNLPQDNSFCSKLSTNICGIPLPSTTLMYGALAIVGLYGASYIPEYWYARKAAMYSAMTAAKLNQEKYYWIVKNGAAVADGTISVPDYSATYDVCAGVQDDEVILITRALSNSEAEKHVDQIQQGFTDIVGNLADCYKNQGIGTFDAHGSWWVEFQIAGAGACQNACGY</sequence>
<comment type="caution">
    <text evidence="3">The sequence shown here is derived from an EMBL/GenBank/DDBJ whole genome shotgun (WGS) entry which is preliminary data.</text>
</comment>
<feature type="signal peptide" evidence="2">
    <location>
        <begin position="1"/>
        <end position="30"/>
    </location>
</feature>